<protein>
    <submittedName>
        <fullName evidence="1">Uncharacterized protein</fullName>
    </submittedName>
</protein>
<comment type="caution">
    <text evidence="1">The sequence shown here is derived from an EMBL/GenBank/DDBJ whole genome shotgun (WGS) entry which is preliminary data.</text>
</comment>
<keyword evidence="2" id="KW-1185">Reference proteome</keyword>
<reference evidence="1 2" key="1">
    <citation type="journal article" date="2021" name="BMC Genomics">
        <title>Datura genome reveals duplications of psychoactive alkaloid biosynthetic genes and high mutation rate following tissue culture.</title>
        <authorList>
            <person name="Rajewski A."/>
            <person name="Carter-House D."/>
            <person name="Stajich J."/>
            <person name="Litt A."/>
        </authorList>
    </citation>
    <scope>NUCLEOTIDE SEQUENCE [LARGE SCALE GENOMIC DNA]</scope>
    <source>
        <strain evidence="1">AR-01</strain>
    </source>
</reference>
<proteinExistence type="predicted"/>
<sequence length="130" mass="15643">MMDEEKEHHAQITDMVKQVLEQIEVMRTQYMKQEKIIERMSFKLTEMKVEAETCNDLQVMVLANTQDEPQLEEKIEFVEQAQQIKFHEFLCDGLMYMANQFMEWRIELRQEIDQFSSNIHDLPALLNEKV</sequence>
<evidence type="ECO:0000313" key="2">
    <source>
        <dbReference type="Proteomes" id="UP000823775"/>
    </source>
</evidence>
<gene>
    <name evidence="1" type="ORF">HAX54_005768</name>
</gene>
<name>A0ABS8WY82_DATST</name>
<dbReference type="EMBL" id="JACEIK010012919">
    <property type="protein sequence ID" value="MCE3216262.1"/>
    <property type="molecule type" value="Genomic_DNA"/>
</dbReference>
<accession>A0ABS8WY82</accession>
<evidence type="ECO:0000313" key="1">
    <source>
        <dbReference type="EMBL" id="MCE3216262.1"/>
    </source>
</evidence>
<dbReference type="Proteomes" id="UP000823775">
    <property type="component" value="Unassembled WGS sequence"/>
</dbReference>
<organism evidence="1 2">
    <name type="scientific">Datura stramonium</name>
    <name type="common">Jimsonweed</name>
    <name type="synonym">Common thornapple</name>
    <dbReference type="NCBI Taxonomy" id="4076"/>
    <lineage>
        <taxon>Eukaryota</taxon>
        <taxon>Viridiplantae</taxon>
        <taxon>Streptophyta</taxon>
        <taxon>Embryophyta</taxon>
        <taxon>Tracheophyta</taxon>
        <taxon>Spermatophyta</taxon>
        <taxon>Magnoliopsida</taxon>
        <taxon>eudicotyledons</taxon>
        <taxon>Gunneridae</taxon>
        <taxon>Pentapetalae</taxon>
        <taxon>asterids</taxon>
        <taxon>lamiids</taxon>
        <taxon>Solanales</taxon>
        <taxon>Solanaceae</taxon>
        <taxon>Solanoideae</taxon>
        <taxon>Datureae</taxon>
        <taxon>Datura</taxon>
    </lineage>
</organism>